<accession>S4P487</accession>
<feature type="non-terminal residue" evidence="1">
    <location>
        <position position="1"/>
    </location>
</feature>
<evidence type="ECO:0000313" key="1">
    <source>
        <dbReference type="EMBL" id="JAA86461.1"/>
    </source>
</evidence>
<name>S4P487_9NEOP</name>
<reference evidence="1" key="1">
    <citation type="journal article" date="2013" name="BMC Genomics">
        <title>Unscrambling butterfly oogenesis.</title>
        <authorList>
            <person name="Carter J.M."/>
            <person name="Baker S.C."/>
            <person name="Pink R."/>
            <person name="Carter D.R."/>
            <person name="Collins A."/>
            <person name="Tomlin J."/>
            <person name="Gibbs M."/>
            <person name="Breuker C.J."/>
        </authorList>
    </citation>
    <scope>NUCLEOTIDE SEQUENCE</scope>
    <source>
        <tissue evidence="1">Ovary</tissue>
    </source>
</reference>
<protein>
    <submittedName>
        <fullName evidence="1">Uncharacterized protein</fullName>
    </submittedName>
</protein>
<reference evidence="1" key="2">
    <citation type="submission" date="2013-05" db="EMBL/GenBank/DDBJ databases">
        <authorList>
            <person name="Carter J.-M."/>
            <person name="Baker S.C."/>
            <person name="Pink R."/>
            <person name="Carter D.R.F."/>
            <person name="Collins A."/>
            <person name="Tomlin J."/>
            <person name="Gibbs M."/>
            <person name="Breuker C.J."/>
        </authorList>
    </citation>
    <scope>NUCLEOTIDE SEQUENCE</scope>
    <source>
        <tissue evidence="1">Ovary</tissue>
    </source>
</reference>
<dbReference type="AlphaFoldDB" id="S4P487"/>
<organism evidence="1">
    <name type="scientific">Pararge aegeria</name>
    <name type="common">speckled wood butterfly</name>
    <dbReference type="NCBI Taxonomy" id="116150"/>
    <lineage>
        <taxon>Eukaryota</taxon>
        <taxon>Metazoa</taxon>
        <taxon>Ecdysozoa</taxon>
        <taxon>Arthropoda</taxon>
        <taxon>Hexapoda</taxon>
        <taxon>Insecta</taxon>
        <taxon>Pterygota</taxon>
        <taxon>Neoptera</taxon>
        <taxon>Endopterygota</taxon>
        <taxon>Lepidoptera</taxon>
        <taxon>Glossata</taxon>
        <taxon>Ditrysia</taxon>
        <taxon>Papilionoidea</taxon>
        <taxon>Nymphalidae</taxon>
        <taxon>Satyrinae</taxon>
        <taxon>Satyrini</taxon>
        <taxon>Parargina</taxon>
        <taxon>Pararge</taxon>
    </lineage>
</organism>
<proteinExistence type="predicted"/>
<sequence length="93" mass="10852">HLTFHTFPYDEWCNNLCKNFSKFSQKKIKRRLEYYNFISVSDIMGKKGFTGFIKDFYYDPFKWSLVKSVGFFSIGVLIASECAGLEVMPAVPQ</sequence>
<dbReference type="EMBL" id="GAIX01006099">
    <property type="protein sequence ID" value="JAA86461.1"/>
    <property type="molecule type" value="Transcribed_RNA"/>
</dbReference>